<keyword evidence="1" id="KW-0808">Transferase</keyword>
<dbReference type="Proteomes" id="UP001140234">
    <property type="component" value="Unassembled WGS sequence"/>
</dbReference>
<sequence length="340" mass="34896">MDQLLQSAGVSGRAAVLDGGLGQLLADERPDLAAADGLWVAGMAARAPAAIQAVHRRYLDAGADIIMTATYQSSVDGYIAAGLAADEHEAAALFEAALRAAVNARRDYLAAAGDTRRPLIAVSLGSIGATLGDGSEYTGDFGGGMTAADIKSFHLRRFRTIAACLESPALHGQIDLLALETIPSLVEVEAVVAALGEAAQAGVRLPPAWVALTAASESQMPGGGTVEAAASAAASSPHVCAVGINCVPVDLVPALAACVQRATSKPLVCYPNGQAWLGSADQWKNRDKQTPLEEFAACARHWIHAGAAVVGGCCRTGPEHIQALAEMVRDADAQPRPAHK</sequence>
<comment type="caution">
    <text evidence="1">The sequence shown here is derived from an EMBL/GenBank/DDBJ whole genome shotgun (WGS) entry which is preliminary data.</text>
</comment>
<proteinExistence type="predicted"/>
<name>A0ACC1K3I5_9FUNG</name>
<gene>
    <name evidence="1" type="primary">HMT3</name>
    <name evidence="1" type="ORF">IWQ57_001710</name>
</gene>
<organism evidence="1 2">
    <name type="scientific">Coemansia nantahalensis</name>
    <dbReference type="NCBI Taxonomy" id="2789366"/>
    <lineage>
        <taxon>Eukaryota</taxon>
        <taxon>Fungi</taxon>
        <taxon>Fungi incertae sedis</taxon>
        <taxon>Zoopagomycota</taxon>
        <taxon>Kickxellomycotina</taxon>
        <taxon>Kickxellomycetes</taxon>
        <taxon>Kickxellales</taxon>
        <taxon>Kickxellaceae</taxon>
        <taxon>Coemansia</taxon>
    </lineage>
</organism>
<reference evidence="1" key="1">
    <citation type="submission" date="2022-07" db="EMBL/GenBank/DDBJ databases">
        <title>Phylogenomic reconstructions and comparative analyses of Kickxellomycotina fungi.</title>
        <authorList>
            <person name="Reynolds N.K."/>
            <person name="Stajich J.E."/>
            <person name="Barry K."/>
            <person name="Grigoriev I.V."/>
            <person name="Crous P."/>
            <person name="Smith M.E."/>
        </authorList>
    </citation>
    <scope>NUCLEOTIDE SEQUENCE</scope>
    <source>
        <strain evidence="1">CBS 109366</strain>
    </source>
</reference>
<dbReference type="EC" id="2.1.1.10" evidence="1"/>
<keyword evidence="1" id="KW-0489">Methyltransferase</keyword>
<protein>
    <submittedName>
        <fullName evidence="1">Catalyzes methyl transfer from S-methylmethionine (SMM) to adenosyl-L-homocysteine (AdoMet)</fullName>
        <ecNumber evidence="1">2.1.1.10</ecNumber>
    </submittedName>
</protein>
<dbReference type="EMBL" id="JANBUJ010000355">
    <property type="protein sequence ID" value="KAJ2772557.1"/>
    <property type="molecule type" value="Genomic_DNA"/>
</dbReference>
<accession>A0ACC1K3I5</accession>
<keyword evidence="2" id="KW-1185">Reference proteome</keyword>
<evidence type="ECO:0000313" key="1">
    <source>
        <dbReference type="EMBL" id="KAJ2772557.1"/>
    </source>
</evidence>
<evidence type="ECO:0000313" key="2">
    <source>
        <dbReference type="Proteomes" id="UP001140234"/>
    </source>
</evidence>